<proteinExistence type="predicted"/>
<evidence type="ECO:0000313" key="1">
    <source>
        <dbReference type="EMBL" id="MBF4983091.1"/>
    </source>
</evidence>
<keyword evidence="2" id="KW-1185">Reference proteome</keyword>
<sequence>MIPDIKTTQPFYHHLGKLFYAVAFSDKKIAPEEFLKLQEYIEKFWVQYDSLTDIFESDAAHLIEVVFEGAQFFKESPDDMFQSFISYKRKHENLFNSQVRLLILETARAIAHSYAQINKSELIMLSTLEIEFNK</sequence>
<dbReference type="InterPro" id="IPR029024">
    <property type="entry name" value="TerB-like"/>
</dbReference>
<dbReference type="SUPFAM" id="SSF158682">
    <property type="entry name" value="TerB-like"/>
    <property type="match status" value="1"/>
</dbReference>
<accession>A0ABS0A149</accession>
<evidence type="ECO:0008006" key="3">
    <source>
        <dbReference type="Google" id="ProtNLM"/>
    </source>
</evidence>
<comment type="caution">
    <text evidence="1">The sequence shown here is derived from an EMBL/GenBank/DDBJ whole genome shotgun (WGS) entry which is preliminary data.</text>
</comment>
<dbReference type="Proteomes" id="UP001194729">
    <property type="component" value="Unassembled WGS sequence"/>
</dbReference>
<reference evidence="1 2" key="1">
    <citation type="submission" date="2020-11" db="EMBL/GenBank/DDBJ databases">
        <title>P. mediterranea TC4 genome.</title>
        <authorList>
            <person name="Molmeret M."/>
        </authorList>
    </citation>
    <scope>NUCLEOTIDE SEQUENCE [LARGE SCALE GENOMIC DNA]</scope>
    <source>
        <strain evidence="1 2">TC4</strain>
    </source>
</reference>
<protein>
    <recommendedName>
        <fullName evidence="3">Co-chaperone DjlA N-terminal domain-containing protein</fullName>
    </recommendedName>
</protein>
<name>A0ABS0A149_9FLAO</name>
<gene>
    <name evidence="1" type="ORF">FNJ87_01630</name>
</gene>
<dbReference type="EMBL" id="JADKYU010000085">
    <property type="protein sequence ID" value="MBF4983091.1"/>
    <property type="molecule type" value="Genomic_DNA"/>
</dbReference>
<evidence type="ECO:0000313" key="2">
    <source>
        <dbReference type="Proteomes" id="UP001194729"/>
    </source>
</evidence>
<organism evidence="1 2">
    <name type="scientific">Nonlabens mediterrranea</name>
    <dbReference type="NCBI Taxonomy" id="1419947"/>
    <lineage>
        <taxon>Bacteria</taxon>
        <taxon>Pseudomonadati</taxon>
        <taxon>Bacteroidota</taxon>
        <taxon>Flavobacteriia</taxon>
        <taxon>Flavobacteriales</taxon>
        <taxon>Flavobacteriaceae</taxon>
        <taxon>Nonlabens</taxon>
    </lineage>
</organism>